<reference evidence="3 4" key="1">
    <citation type="submission" date="2022-12" db="EMBL/GenBank/DDBJ databases">
        <title>Chromosome-scale assembly of the Ensete ventricosum genome.</title>
        <authorList>
            <person name="Dussert Y."/>
            <person name="Stocks J."/>
            <person name="Wendawek A."/>
            <person name="Woldeyes F."/>
            <person name="Nichols R.A."/>
            <person name="Borrell J.S."/>
        </authorList>
    </citation>
    <scope>NUCLEOTIDE SEQUENCE [LARGE SCALE GENOMIC DNA]</scope>
    <source>
        <strain evidence="4">cv. Maze</strain>
        <tissue evidence="3">Seeds</tissue>
    </source>
</reference>
<evidence type="ECO:0000256" key="2">
    <source>
        <dbReference type="SAM" id="Coils"/>
    </source>
</evidence>
<keyword evidence="4" id="KW-1185">Reference proteome</keyword>
<evidence type="ECO:0000313" key="3">
    <source>
        <dbReference type="EMBL" id="KAJ8485236.1"/>
    </source>
</evidence>
<organism evidence="3 4">
    <name type="scientific">Ensete ventricosum</name>
    <name type="common">Abyssinian banana</name>
    <name type="synonym">Musa ensete</name>
    <dbReference type="NCBI Taxonomy" id="4639"/>
    <lineage>
        <taxon>Eukaryota</taxon>
        <taxon>Viridiplantae</taxon>
        <taxon>Streptophyta</taxon>
        <taxon>Embryophyta</taxon>
        <taxon>Tracheophyta</taxon>
        <taxon>Spermatophyta</taxon>
        <taxon>Magnoliopsida</taxon>
        <taxon>Liliopsida</taxon>
        <taxon>Zingiberales</taxon>
        <taxon>Musaceae</taxon>
        <taxon>Ensete</taxon>
    </lineage>
</organism>
<dbReference type="GO" id="GO:0005634">
    <property type="term" value="C:nucleus"/>
    <property type="evidence" value="ECO:0007669"/>
    <property type="project" value="TreeGrafter"/>
</dbReference>
<dbReference type="Proteomes" id="UP001222027">
    <property type="component" value="Unassembled WGS sequence"/>
</dbReference>
<accession>A0AAV8QTU3</accession>
<gene>
    <name evidence="3" type="ORF">OPV22_017721</name>
</gene>
<evidence type="ECO:0000256" key="1">
    <source>
        <dbReference type="ARBA" id="ARBA00023054"/>
    </source>
</evidence>
<dbReference type="PANTHER" id="PTHR45916">
    <property type="entry name" value="STRUCTURAL MAINTENANCE OF CHROMOSOMES PROTEIN 5"/>
    <property type="match status" value="1"/>
</dbReference>
<dbReference type="EMBL" id="JAQQAF010000005">
    <property type="protein sequence ID" value="KAJ8485236.1"/>
    <property type="molecule type" value="Genomic_DNA"/>
</dbReference>
<comment type="caution">
    <text evidence="3">The sequence shown here is derived from an EMBL/GenBank/DDBJ whole genome shotgun (WGS) entry which is preliminary data.</text>
</comment>
<proteinExistence type="predicted"/>
<dbReference type="GO" id="GO:0000724">
    <property type="term" value="P:double-strand break repair via homologous recombination"/>
    <property type="evidence" value="ECO:0007669"/>
    <property type="project" value="TreeGrafter"/>
</dbReference>
<sequence length="282" mass="33103">MEGLRRHEESCQQRITKAKEDLLAFEKELTDHPIYEAPTDEIERVGNQILELLINAIEVKSQRKEKENILLQKKLILKQYIDRLKEMENNNNKLLQALRNSGSNKIFEAYKWVQEHRSELRKEVYGPVLLEVKVPDLLHASYLERHVPNYIWKVEASIECSFKFHMRLNDATSVAVDVGDLEKLKFMKVELEQVIGELEGSLKMLHAQQRQLEDEEANLHKQQNQIIQTYKLAKKKRCDLERFVVKSRCKLDSLNKEDDLELGTKKFIDQAAKLNEKRPNGN</sequence>
<name>A0AAV8QTU3_ENSVE</name>
<feature type="coiled-coil region" evidence="2">
    <location>
        <begin position="70"/>
        <end position="104"/>
    </location>
</feature>
<dbReference type="GO" id="GO:0030915">
    <property type="term" value="C:Smc5-Smc6 complex"/>
    <property type="evidence" value="ECO:0007669"/>
    <property type="project" value="TreeGrafter"/>
</dbReference>
<keyword evidence="1 2" id="KW-0175">Coiled coil</keyword>
<feature type="coiled-coil region" evidence="2">
    <location>
        <begin position="195"/>
        <end position="225"/>
    </location>
</feature>
<evidence type="ECO:0000313" key="4">
    <source>
        <dbReference type="Proteomes" id="UP001222027"/>
    </source>
</evidence>
<dbReference type="GO" id="GO:0003697">
    <property type="term" value="F:single-stranded DNA binding"/>
    <property type="evidence" value="ECO:0007669"/>
    <property type="project" value="TreeGrafter"/>
</dbReference>
<dbReference type="AlphaFoldDB" id="A0AAV8QTU3"/>
<protein>
    <submittedName>
        <fullName evidence="3">Uncharacterized protein</fullName>
    </submittedName>
</protein>
<dbReference type="PANTHER" id="PTHR45916:SF1">
    <property type="entry name" value="STRUCTURAL MAINTENANCE OF CHROMOSOMES PROTEIN 5"/>
    <property type="match status" value="1"/>
</dbReference>